<evidence type="ECO:0000313" key="1">
    <source>
        <dbReference type="EMBL" id="GCD76631.1"/>
    </source>
</evidence>
<gene>
    <name evidence="1" type="ORF">JCM31826_01130</name>
</gene>
<comment type="caution">
    <text evidence="1">The sequence shown here is derived from an EMBL/GenBank/DDBJ whole genome shotgun (WGS) entry which is preliminary data.</text>
</comment>
<dbReference type="RefSeq" id="WP_124396706.1">
    <property type="nucleotide sequence ID" value="NZ_BHZE01000001.1"/>
</dbReference>
<organism evidence="1 2">
    <name type="scientific">Thermaurantimonas aggregans</name>
    <dbReference type="NCBI Taxonomy" id="2173829"/>
    <lineage>
        <taxon>Bacteria</taxon>
        <taxon>Pseudomonadati</taxon>
        <taxon>Bacteroidota</taxon>
        <taxon>Flavobacteriia</taxon>
        <taxon>Flavobacteriales</taxon>
        <taxon>Schleiferiaceae</taxon>
        <taxon>Thermaurantimonas</taxon>
    </lineage>
</organism>
<dbReference type="PROSITE" id="PS51257">
    <property type="entry name" value="PROKAR_LIPOPROTEIN"/>
    <property type="match status" value="1"/>
</dbReference>
<evidence type="ECO:0000313" key="2">
    <source>
        <dbReference type="Proteomes" id="UP000286715"/>
    </source>
</evidence>
<name>A0A401XHZ1_9FLAO</name>
<protein>
    <recommendedName>
        <fullName evidence="3">Lipoprotein</fullName>
    </recommendedName>
</protein>
<evidence type="ECO:0008006" key="3">
    <source>
        <dbReference type="Google" id="ProtNLM"/>
    </source>
</evidence>
<keyword evidence="2" id="KW-1185">Reference proteome</keyword>
<dbReference type="EMBL" id="BHZE01000001">
    <property type="protein sequence ID" value="GCD76631.1"/>
    <property type="molecule type" value="Genomic_DNA"/>
</dbReference>
<proteinExistence type="predicted"/>
<reference evidence="1 2" key="1">
    <citation type="submission" date="2018-11" db="EMBL/GenBank/DDBJ databases">
        <title>Schleiferia aggregans sp. nov., a moderately thermophilic heterotrophic bacterium isolated from microbial mats at a terrestrial hot spring.</title>
        <authorList>
            <person name="Iino T."/>
            <person name="Ohkuma M."/>
            <person name="Haruta S."/>
        </authorList>
    </citation>
    <scope>NUCLEOTIDE SEQUENCE [LARGE SCALE GENOMIC DNA]</scope>
    <source>
        <strain evidence="1 2">LA</strain>
    </source>
</reference>
<dbReference type="Proteomes" id="UP000286715">
    <property type="component" value="Unassembled WGS sequence"/>
</dbReference>
<dbReference type="AlphaFoldDB" id="A0A401XHZ1"/>
<sequence length="126" mass="14125">MKKHNYLILISLVTLGVVLLSSCGSTNEPQDSDEMTENSQAFISNVEILPYELSDSLTVTQVKTTLVARERDSAFTLVIQALRGENTFLDSVFFAVKKDDTARANVVFTQLPFDEKNPPKIELIYH</sequence>
<accession>A0A401XHZ1</accession>